<evidence type="ECO:0000313" key="10">
    <source>
        <dbReference type="EMBL" id="QFY57078.1"/>
    </source>
</evidence>
<evidence type="ECO:0000313" key="11">
    <source>
        <dbReference type="Proteomes" id="UP000243750"/>
    </source>
</evidence>
<dbReference type="Proteomes" id="UP000344571">
    <property type="component" value="Chromosome"/>
</dbReference>
<dbReference type="EMBL" id="CP033116">
    <property type="protein sequence ID" value="QFY57078.1"/>
    <property type="molecule type" value="Genomic_DNA"/>
</dbReference>
<keyword evidence="6 7" id="KW-0472">Membrane</keyword>
<dbReference type="CDD" id="cd16017">
    <property type="entry name" value="LptA"/>
    <property type="match status" value="1"/>
</dbReference>
<feature type="transmembrane region" description="Helical" evidence="7">
    <location>
        <begin position="63"/>
        <end position="84"/>
    </location>
</feature>
<gene>
    <name evidence="10" type="primary">cptA</name>
    <name evidence="9" type="ORF">CO192_01670</name>
    <name evidence="10" type="ORF">EAO82_12325</name>
</gene>
<evidence type="ECO:0000313" key="9">
    <source>
        <dbReference type="EMBL" id="PCD01172.1"/>
    </source>
</evidence>
<dbReference type="GO" id="GO:0009244">
    <property type="term" value="P:lipopolysaccharide core region biosynthetic process"/>
    <property type="evidence" value="ECO:0007669"/>
    <property type="project" value="TreeGrafter"/>
</dbReference>
<evidence type="ECO:0000256" key="5">
    <source>
        <dbReference type="ARBA" id="ARBA00022989"/>
    </source>
</evidence>
<evidence type="ECO:0000256" key="4">
    <source>
        <dbReference type="ARBA" id="ARBA00022692"/>
    </source>
</evidence>
<dbReference type="InterPro" id="IPR040423">
    <property type="entry name" value="PEA_transferase"/>
</dbReference>
<name>A0AA91U7T9_9GAMM</name>
<dbReference type="InterPro" id="IPR017850">
    <property type="entry name" value="Alkaline_phosphatase_core_sf"/>
</dbReference>
<reference evidence="9 11" key="1">
    <citation type="submission" date="2017-09" db="EMBL/GenBank/DDBJ databases">
        <title>Bacterial and phytoplankton interrelationship in Kongsfjorden, an Arctic fjord.</title>
        <authorList>
            <person name="Sinha R."/>
            <person name="Krishnan K."/>
        </authorList>
    </citation>
    <scope>NUCLEOTIDE SEQUENCE [LARGE SCALE GENOMIC DNA]</scope>
    <source>
        <strain evidence="9 11">58</strain>
    </source>
</reference>
<proteinExistence type="predicted"/>
<keyword evidence="4 7" id="KW-0812">Transmembrane</keyword>
<dbReference type="NCBIfam" id="NF007933">
    <property type="entry name" value="PRK10649.1"/>
    <property type="match status" value="1"/>
</dbReference>
<dbReference type="GO" id="GO:0005886">
    <property type="term" value="C:plasma membrane"/>
    <property type="evidence" value="ECO:0007669"/>
    <property type="project" value="UniProtKB-SubCell"/>
</dbReference>
<feature type="transmembrane region" description="Helical" evidence="7">
    <location>
        <begin position="38"/>
        <end position="56"/>
    </location>
</feature>
<dbReference type="RefSeq" id="WP_096344900.1">
    <property type="nucleotide sequence ID" value="NZ_CP033116.1"/>
</dbReference>
<evidence type="ECO:0000256" key="2">
    <source>
        <dbReference type="ARBA" id="ARBA00022475"/>
    </source>
</evidence>
<evidence type="ECO:0000259" key="8">
    <source>
        <dbReference type="Pfam" id="PF00884"/>
    </source>
</evidence>
<feature type="transmembrane region" description="Helical" evidence="7">
    <location>
        <begin position="115"/>
        <end position="135"/>
    </location>
</feature>
<dbReference type="PANTHER" id="PTHR30443">
    <property type="entry name" value="INNER MEMBRANE PROTEIN"/>
    <property type="match status" value="1"/>
</dbReference>
<dbReference type="Proteomes" id="UP000243750">
    <property type="component" value="Unassembled WGS sequence"/>
</dbReference>
<dbReference type="PANTHER" id="PTHR30443:SF2">
    <property type="entry name" value="PHOSPHOETHANOLAMINE TRANSFERASE EPTC"/>
    <property type="match status" value="1"/>
</dbReference>
<feature type="transmembrane region" description="Helical" evidence="7">
    <location>
        <begin position="147"/>
        <end position="167"/>
    </location>
</feature>
<protein>
    <submittedName>
        <fullName evidence="10">Phosphoethanolamine transferase CptA</fullName>
    </submittedName>
</protein>
<keyword evidence="5 7" id="KW-1133">Transmembrane helix</keyword>
<dbReference type="Pfam" id="PF00884">
    <property type="entry name" value="Sulfatase"/>
    <property type="match status" value="1"/>
</dbReference>
<evidence type="ECO:0000256" key="7">
    <source>
        <dbReference type="SAM" id="Phobius"/>
    </source>
</evidence>
<comment type="subcellular location">
    <subcellularLocation>
        <location evidence="1">Cell membrane</location>
        <topology evidence="1">Multi-pass membrane protein</topology>
    </subcellularLocation>
</comment>
<evidence type="ECO:0000256" key="1">
    <source>
        <dbReference type="ARBA" id="ARBA00004651"/>
    </source>
</evidence>
<organism evidence="9 11">
    <name type="scientific">Halopseudomonas pelagia</name>
    <dbReference type="NCBI Taxonomy" id="553151"/>
    <lineage>
        <taxon>Bacteria</taxon>
        <taxon>Pseudomonadati</taxon>
        <taxon>Pseudomonadota</taxon>
        <taxon>Gammaproteobacteria</taxon>
        <taxon>Pseudomonadales</taxon>
        <taxon>Pseudomonadaceae</taxon>
        <taxon>Halopseudomonas</taxon>
    </lineage>
</organism>
<evidence type="ECO:0000256" key="6">
    <source>
        <dbReference type="ARBA" id="ARBA00023136"/>
    </source>
</evidence>
<dbReference type="GO" id="GO:0016776">
    <property type="term" value="F:phosphotransferase activity, phosphate group as acceptor"/>
    <property type="evidence" value="ECO:0007669"/>
    <property type="project" value="TreeGrafter"/>
</dbReference>
<dbReference type="AlphaFoldDB" id="A0AA91U7T9"/>
<dbReference type="InterPro" id="IPR058130">
    <property type="entry name" value="PEA_transf_C"/>
</dbReference>
<dbReference type="InterPro" id="IPR000917">
    <property type="entry name" value="Sulfatase_N"/>
</dbReference>
<accession>A0AA91U7T9</accession>
<keyword evidence="3 10" id="KW-0808">Transferase</keyword>
<dbReference type="EMBL" id="NWMT01000023">
    <property type="protein sequence ID" value="PCD01172.1"/>
    <property type="molecule type" value="Genomic_DNA"/>
</dbReference>
<feature type="transmembrane region" description="Helical" evidence="7">
    <location>
        <begin position="12"/>
        <end position="32"/>
    </location>
</feature>
<reference evidence="10 12" key="2">
    <citation type="submission" date="2018-10" db="EMBL/GenBank/DDBJ databases">
        <title>Complete genome sequence of Pseudomonas pelagia strain Kongs-67.</title>
        <authorList>
            <person name="Sinha R.K."/>
            <person name="Krishnan K."/>
        </authorList>
    </citation>
    <scope>NUCLEOTIDE SEQUENCE [LARGE SCALE GENOMIC DNA]</scope>
    <source>
        <strain evidence="10 12">Kongs-67</strain>
    </source>
</reference>
<feature type="domain" description="Sulfatase N-terminal" evidence="8">
    <location>
        <begin position="230"/>
        <end position="520"/>
    </location>
</feature>
<dbReference type="SUPFAM" id="SSF53649">
    <property type="entry name" value="Alkaline phosphatase-like"/>
    <property type="match status" value="1"/>
</dbReference>
<sequence>MRAFARKHPIIWAYCFIAFFSFSYHIPLYFLGLSGTTGLRQTVLMSFLWLLPVVLLPRYSRWLLALAGLVMWPAALTSIFYFIIYGQEFSQSAIFIAFESNAAESSEFIRSYWQWWFVPLLLVYSAIPIWMWQQLPLVSLSRRQQTAYGSVFALIAFWPFIGTLAAAPQAPMADAAYHQIVRMEPAAPWNLVFGYVKYQQQMADMTDLLQQNRKIKPLENLVAVEALPDTVVLVLGESTNRQRMSLYGYPRETTPRLDALNEKGDLLVFRDVVTPRPYTIEALQQILSFADAKSPERFFNEPTLLNMMKQAGYEITWITNQQTQTRRNTMLTTFSQMADHQVYLNNNRQQNAHQYDGDVLAPVAQALASGAKKKLVIVHMLGTHRGYHYRYPDSYAHFRDNAGAPAWITSDLLAEYNSYDNAVRYNDFVVASLIDVARERDEKSLLVYFSDHGEEVFDNPDELFTGRNEGAPTSAMYTVPFLVWTSPAFKRERDVSTWAAGQSRPYSNARFIHTFAQMVGLSFDRLQPQDSLISAEFVASPRWIGDPLNPKTLRDYDATVNVKKISVAQTVSPEPAGI</sequence>
<evidence type="ECO:0000256" key="3">
    <source>
        <dbReference type="ARBA" id="ARBA00022679"/>
    </source>
</evidence>
<dbReference type="Gene3D" id="3.40.720.10">
    <property type="entry name" value="Alkaline Phosphatase, subunit A"/>
    <property type="match status" value="1"/>
</dbReference>
<evidence type="ECO:0000313" key="12">
    <source>
        <dbReference type="Proteomes" id="UP000344571"/>
    </source>
</evidence>
<keyword evidence="2" id="KW-1003">Cell membrane</keyword>
<keyword evidence="12" id="KW-1185">Reference proteome</keyword>